<proteinExistence type="predicted"/>
<protein>
    <submittedName>
        <fullName evidence="1">Uncharacterized protein</fullName>
    </submittedName>
</protein>
<gene>
    <name evidence="1" type="ORF">GLOINDRAFT_17381</name>
</gene>
<dbReference type="EMBL" id="KI276355">
    <property type="protein sequence ID" value="ESA21508.1"/>
    <property type="molecule type" value="Genomic_DNA"/>
</dbReference>
<dbReference type="AlphaFoldDB" id="U9USK6"/>
<name>U9USK6_RHIID</name>
<dbReference type="HOGENOM" id="CLU_2961942_0_0_1"/>
<sequence length="59" mass="6846">MILLIFGTCLFLDKYGASFVNTITNECFPTQRFYYTKVRNNGFLRTRHIGLSVMYSLAV</sequence>
<organism evidence="1">
    <name type="scientific">Rhizophagus irregularis (strain DAOM 181602 / DAOM 197198 / MUCL 43194)</name>
    <name type="common">Arbuscular mycorrhizal fungus</name>
    <name type="synonym">Glomus intraradices</name>
    <dbReference type="NCBI Taxonomy" id="747089"/>
    <lineage>
        <taxon>Eukaryota</taxon>
        <taxon>Fungi</taxon>
        <taxon>Fungi incertae sedis</taxon>
        <taxon>Mucoromycota</taxon>
        <taxon>Glomeromycotina</taxon>
        <taxon>Glomeromycetes</taxon>
        <taxon>Glomerales</taxon>
        <taxon>Glomeraceae</taxon>
        <taxon>Rhizophagus</taxon>
    </lineage>
</organism>
<reference evidence="1" key="1">
    <citation type="submission" date="2013-07" db="EMBL/GenBank/DDBJ databases">
        <title>The genome of an arbuscular mycorrhizal fungus provides insights into the evolution of the oldest plant symbiosis.</title>
        <authorList>
            <consortium name="DOE Joint Genome Institute"/>
            <person name="Tisserant E."/>
            <person name="Malbreil M."/>
            <person name="Kuo A."/>
            <person name="Kohler A."/>
            <person name="Symeonidi A."/>
            <person name="Balestrini R."/>
            <person name="Charron P."/>
            <person name="Duensing N."/>
            <person name="Frei-dit-Frey N."/>
            <person name="Gianinazzi-Pearson V."/>
            <person name="Gilbert B."/>
            <person name="Handa Y."/>
            <person name="Hijri M."/>
            <person name="Kaul R."/>
            <person name="Kawaguchi M."/>
            <person name="Krajinski F."/>
            <person name="Lammers P."/>
            <person name="Lapierre D."/>
            <person name="Masclaux F.G."/>
            <person name="Murat C."/>
            <person name="Morin E."/>
            <person name="Ndikumana S."/>
            <person name="Pagni M."/>
            <person name="Petitpierre D."/>
            <person name="Requena N."/>
            <person name="Rosikiewicz P."/>
            <person name="Riley R."/>
            <person name="Saito K."/>
            <person name="San Clemente H."/>
            <person name="Shapiro H."/>
            <person name="van Tuinen D."/>
            <person name="Becard G."/>
            <person name="Bonfante P."/>
            <person name="Paszkowski U."/>
            <person name="Shachar-Hill Y."/>
            <person name="Young J.P."/>
            <person name="Sanders I.R."/>
            <person name="Henrissat B."/>
            <person name="Rensing S.A."/>
            <person name="Grigoriev I.V."/>
            <person name="Corradi N."/>
            <person name="Roux C."/>
            <person name="Martin F."/>
        </authorList>
    </citation>
    <scope>NUCLEOTIDE SEQUENCE</scope>
    <source>
        <strain evidence="1">DAOM 197198</strain>
    </source>
</reference>
<evidence type="ECO:0000313" key="1">
    <source>
        <dbReference type="EMBL" id="ESA21508.1"/>
    </source>
</evidence>
<accession>U9USK6</accession>